<keyword evidence="9" id="KW-0238">DNA-binding</keyword>
<name>A0ABQ6HSA0_9MICO</name>
<keyword evidence="7" id="KW-0378">Hydrolase</keyword>
<keyword evidence="11" id="KW-0456">Lyase</keyword>
<dbReference type="SMART" id="SM00898">
    <property type="entry name" value="Fapy_DNA_glyco"/>
    <property type="match status" value="1"/>
</dbReference>
<dbReference type="Pfam" id="PF06827">
    <property type="entry name" value="zf-FPG_IleRS"/>
    <property type="match status" value="1"/>
</dbReference>
<dbReference type="SUPFAM" id="SSF46946">
    <property type="entry name" value="S13-like H2TH domain"/>
    <property type="match status" value="1"/>
</dbReference>
<evidence type="ECO:0000256" key="2">
    <source>
        <dbReference type="ARBA" id="ARBA00001947"/>
    </source>
</evidence>
<comment type="catalytic activity">
    <reaction evidence="1">
        <text>Hydrolysis of DNA containing ring-opened 7-methylguanine residues, releasing 2,6-diamino-4-hydroxy-5-(N-methyl)formamidopyrimidine.</text>
        <dbReference type="EC" id="3.2.2.23"/>
    </reaction>
</comment>
<feature type="domain" description="FPG-type" evidence="15">
    <location>
        <begin position="237"/>
        <end position="271"/>
    </location>
</feature>
<dbReference type="SUPFAM" id="SSF57716">
    <property type="entry name" value="Glucocorticoid receptor-like (DNA-binding domain)"/>
    <property type="match status" value="1"/>
</dbReference>
<accession>A0ABQ6HSA0</accession>
<dbReference type="InterPro" id="IPR000214">
    <property type="entry name" value="Znf_DNA_glyclase/AP_lyase"/>
</dbReference>
<gene>
    <name evidence="17" type="ORF">GCM10025862_33770</name>
</gene>
<dbReference type="InterPro" id="IPR010979">
    <property type="entry name" value="Ribosomal_uS13-like_H2TH"/>
</dbReference>
<dbReference type="InterPro" id="IPR015886">
    <property type="entry name" value="H2TH_FPG"/>
</dbReference>
<keyword evidence="4" id="KW-0479">Metal-binding</keyword>
<dbReference type="Gene3D" id="3.20.190.10">
    <property type="entry name" value="MutM-like, N-terminal"/>
    <property type="match status" value="1"/>
</dbReference>
<dbReference type="CDD" id="cd08973">
    <property type="entry name" value="BaFpgNei_N_1"/>
    <property type="match status" value="1"/>
</dbReference>
<protein>
    <submittedName>
        <fullName evidence="17">Formamidopyrimidine-DNA glycosylase</fullName>
    </submittedName>
</protein>
<keyword evidence="6 14" id="KW-0863">Zinc-finger</keyword>
<dbReference type="InterPro" id="IPR035937">
    <property type="entry name" value="FPG_N"/>
</dbReference>
<keyword evidence="10" id="KW-0234">DNA repair</keyword>
<comment type="caution">
    <text evidence="17">The sequence shown here is derived from an EMBL/GenBank/DDBJ whole genome shotgun (WGS) entry which is preliminary data.</text>
</comment>
<evidence type="ECO:0000256" key="10">
    <source>
        <dbReference type="ARBA" id="ARBA00023204"/>
    </source>
</evidence>
<dbReference type="Gene3D" id="1.10.8.50">
    <property type="match status" value="1"/>
</dbReference>
<evidence type="ECO:0000256" key="3">
    <source>
        <dbReference type="ARBA" id="ARBA00009409"/>
    </source>
</evidence>
<organism evidence="17 18">
    <name type="scientific">Arsenicicoccus piscis</name>
    <dbReference type="NCBI Taxonomy" id="673954"/>
    <lineage>
        <taxon>Bacteria</taxon>
        <taxon>Bacillati</taxon>
        <taxon>Actinomycetota</taxon>
        <taxon>Actinomycetes</taxon>
        <taxon>Micrococcales</taxon>
        <taxon>Intrasporangiaceae</taxon>
        <taxon>Arsenicicoccus</taxon>
    </lineage>
</organism>
<evidence type="ECO:0000256" key="5">
    <source>
        <dbReference type="ARBA" id="ARBA00022763"/>
    </source>
</evidence>
<dbReference type="SUPFAM" id="SSF81624">
    <property type="entry name" value="N-terminal domain of MutM-like DNA repair proteins"/>
    <property type="match status" value="1"/>
</dbReference>
<keyword evidence="8" id="KW-0862">Zinc</keyword>
<evidence type="ECO:0000256" key="4">
    <source>
        <dbReference type="ARBA" id="ARBA00022723"/>
    </source>
</evidence>
<evidence type="ECO:0000256" key="1">
    <source>
        <dbReference type="ARBA" id="ARBA00001668"/>
    </source>
</evidence>
<comment type="cofactor">
    <cofactor evidence="2">
        <name>Zn(2+)</name>
        <dbReference type="ChEBI" id="CHEBI:29105"/>
    </cofactor>
</comment>
<keyword evidence="12" id="KW-0511">Multifunctional enzyme</keyword>
<evidence type="ECO:0000313" key="18">
    <source>
        <dbReference type="Proteomes" id="UP001157109"/>
    </source>
</evidence>
<dbReference type="PANTHER" id="PTHR22993:SF9">
    <property type="entry name" value="FORMAMIDOPYRIMIDINE-DNA GLYCOSYLASE"/>
    <property type="match status" value="1"/>
</dbReference>
<evidence type="ECO:0000256" key="6">
    <source>
        <dbReference type="ARBA" id="ARBA00022771"/>
    </source>
</evidence>
<dbReference type="PANTHER" id="PTHR22993">
    <property type="entry name" value="FORMAMIDOPYRIMIDINE-DNA GLYCOSYLASE"/>
    <property type="match status" value="1"/>
</dbReference>
<sequence length="286" mass="30504">MPELPEVQGLVDFLAERAVGQAVVSVELGSISVLKTYSPAPQALSGLMIDAITRHGKWIDLDCSGIHLVFHLSRAGWLRWSESLSTNPLRPGKSPIALRVRLSDGSGFDLTEAGTKKRLAAYIVEDVSTISQIASLGPEPLADSFDQEAFSAILRGRKAQIKGVLRDQSIIAGIGNAYSDEILHVARLSPFAIAASLSDDQVTTLYTALRETLAGAVVAASGKPAAELKDAKRAGMRVHGRTGEVCPECGDVVREVSFADSSLQYCATCQTGGKPLADRRTSKFLK</sequence>
<dbReference type="Proteomes" id="UP001157109">
    <property type="component" value="Unassembled WGS sequence"/>
</dbReference>
<evidence type="ECO:0000256" key="11">
    <source>
        <dbReference type="ARBA" id="ARBA00023239"/>
    </source>
</evidence>
<evidence type="ECO:0000256" key="12">
    <source>
        <dbReference type="ARBA" id="ARBA00023268"/>
    </source>
</evidence>
<evidence type="ECO:0000256" key="14">
    <source>
        <dbReference type="PROSITE-ProRule" id="PRU00391"/>
    </source>
</evidence>
<evidence type="ECO:0000256" key="7">
    <source>
        <dbReference type="ARBA" id="ARBA00022801"/>
    </source>
</evidence>
<evidence type="ECO:0000313" key="17">
    <source>
        <dbReference type="EMBL" id="GMA21356.1"/>
    </source>
</evidence>
<evidence type="ECO:0000256" key="9">
    <source>
        <dbReference type="ARBA" id="ARBA00023125"/>
    </source>
</evidence>
<comment type="similarity">
    <text evidence="3">Belongs to the FPG family.</text>
</comment>
<reference evidence="18" key="1">
    <citation type="journal article" date="2019" name="Int. J. Syst. Evol. Microbiol.">
        <title>The Global Catalogue of Microorganisms (GCM) 10K type strain sequencing project: providing services to taxonomists for standard genome sequencing and annotation.</title>
        <authorList>
            <consortium name="The Broad Institute Genomics Platform"/>
            <consortium name="The Broad Institute Genome Sequencing Center for Infectious Disease"/>
            <person name="Wu L."/>
            <person name="Ma J."/>
        </authorList>
    </citation>
    <scope>NUCLEOTIDE SEQUENCE [LARGE SCALE GENOMIC DNA]</scope>
    <source>
        <strain evidence="18">NBRC 105830</strain>
    </source>
</reference>
<proteinExistence type="inferred from homology"/>
<keyword evidence="13" id="KW-0326">Glycosidase</keyword>
<evidence type="ECO:0000256" key="13">
    <source>
        <dbReference type="ARBA" id="ARBA00023295"/>
    </source>
</evidence>
<keyword evidence="18" id="KW-1185">Reference proteome</keyword>
<dbReference type="Pfam" id="PF06831">
    <property type="entry name" value="H2TH"/>
    <property type="match status" value="1"/>
</dbReference>
<evidence type="ECO:0000259" key="15">
    <source>
        <dbReference type="PROSITE" id="PS51066"/>
    </source>
</evidence>
<dbReference type="RefSeq" id="WP_241441611.1">
    <property type="nucleotide sequence ID" value="NZ_BSUJ01000001.1"/>
</dbReference>
<dbReference type="SMART" id="SM01232">
    <property type="entry name" value="H2TH"/>
    <property type="match status" value="1"/>
</dbReference>
<dbReference type="PROSITE" id="PS51066">
    <property type="entry name" value="ZF_FPG_2"/>
    <property type="match status" value="1"/>
</dbReference>
<dbReference type="Pfam" id="PF01149">
    <property type="entry name" value="Fapy_DNA_glyco"/>
    <property type="match status" value="1"/>
</dbReference>
<dbReference type="InterPro" id="IPR010663">
    <property type="entry name" value="Znf_FPG/IleRS"/>
</dbReference>
<feature type="domain" description="Formamidopyrimidine-DNA glycosylase catalytic" evidence="16">
    <location>
        <begin position="2"/>
        <end position="119"/>
    </location>
</feature>
<evidence type="ECO:0000256" key="8">
    <source>
        <dbReference type="ARBA" id="ARBA00022833"/>
    </source>
</evidence>
<keyword evidence="5" id="KW-0227">DNA damage</keyword>
<dbReference type="InterPro" id="IPR012319">
    <property type="entry name" value="FPG_cat"/>
</dbReference>
<dbReference type="EMBL" id="BSUJ01000001">
    <property type="protein sequence ID" value="GMA21356.1"/>
    <property type="molecule type" value="Genomic_DNA"/>
</dbReference>
<dbReference type="PROSITE" id="PS51068">
    <property type="entry name" value="FPG_CAT"/>
    <property type="match status" value="1"/>
</dbReference>
<evidence type="ECO:0000259" key="16">
    <source>
        <dbReference type="PROSITE" id="PS51068"/>
    </source>
</evidence>